<comment type="subunit">
    <text evidence="4">Monomer.</text>
</comment>
<feature type="domain" description="Radical SAM core" evidence="14">
    <location>
        <begin position="21"/>
        <end position="178"/>
    </location>
</feature>
<dbReference type="InterPro" id="IPR001989">
    <property type="entry name" value="Radical_activat_CS"/>
</dbReference>
<dbReference type="InterPro" id="IPR034457">
    <property type="entry name" value="Organic_radical-activating"/>
</dbReference>
<evidence type="ECO:0000256" key="7">
    <source>
        <dbReference type="ARBA" id="ARBA00022691"/>
    </source>
</evidence>
<dbReference type="EMBL" id="FMJC01000001">
    <property type="protein sequence ID" value="SCM70559.1"/>
    <property type="molecule type" value="Genomic_DNA"/>
</dbReference>
<dbReference type="NCBIfam" id="TIGR02491">
    <property type="entry name" value="NrdG"/>
    <property type="match status" value="1"/>
</dbReference>
<name>A0A212KZJ4_9BACT</name>
<evidence type="ECO:0000256" key="8">
    <source>
        <dbReference type="ARBA" id="ARBA00022723"/>
    </source>
</evidence>
<dbReference type="PANTHER" id="PTHR30352">
    <property type="entry name" value="PYRUVATE FORMATE-LYASE-ACTIVATING ENZYME"/>
    <property type="match status" value="1"/>
</dbReference>
<comment type="function">
    <text evidence="2 13">Activation of anaerobic ribonucleoside-triphosphate reductase under anaerobic conditions by generation of an organic free radical, using S-adenosylmethionine and reduced flavodoxin as cosubstrates to produce 5'-deoxy-adenosine.</text>
</comment>
<sequence length="178" mass="19808">MPNEASSQPMRLSGIVDESIVDGPGLRYVLFTQGCPHRCKGCHNPQTHSFEGGFLFTVEEALKQFDENPLLAGVTLSGGEPFAQAPPLCSVAQGVRGKGKTVITYTGYTFEDLWRRAQDDIWTARLLDLTDLLIDGPYMEELRDLELLFRGSSNQRLLSKKDRENIAAELEKPDKPPL</sequence>
<dbReference type="SFLD" id="SFLDG01066">
    <property type="entry name" value="organic_radical-activating_enz"/>
    <property type="match status" value="1"/>
</dbReference>
<dbReference type="SFLD" id="SFLDS00029">
    <property type="entry name" value="Radical_SAM"/>
    <property type="match status" value="1"/>
</dbReference>
<comment type="similarity">
    <text evidence="3 13">Belongs to the organic radical-activating enzymes family.</text>
</comment>
<evidence type="ECO:0000313" key="15">
    <source>
        <dbReference type="EMBL" id="SCM70559.1"/>
    </source>
</evidence>
<evidence type="ECO:0000256" key="9">
    <source>
        <dbReference type="ARBA" id="ARBA00023002"/>
    </source>
</evidence>
<dbReference type="PIRSF" id="PIRSF000368">
    <property type="entry name" value="NrdG"/>
    <property type="match status" value="1"/>
</dbReference>
<reference evidence="15" key="1">
    <citation type="submission" date="2016-08" db="EMBL/GenBank/DDBJ databases">
        <authorList>
            <person name="Seilhamer J.J."/>
        </authorList>
    </citation>
    <scope>NUCLEOTIDE SEQUENCE</scope>
    <source>
        <strain evidence="15">86-1</strain>
    </source>
</reference>
<dbReference type="InterPro" id="IPR013785">
    <property type="entry name" value="Aldolase_TIM"/>
</dbReference>
<dbReference type="AlphaFoldDB" id="A0A212KZJ4"/>
<evidence type="ECO:0000256" key="2">
    <source>
        <dbReference type="ARBA" id="ARBA00003852"/>
    </source>
</evidence>
<protein>
    <recommendedName>
        <fullName evidence="5 13">Anaerobic ribonucleoside-triphosphate reductase-activating protein</fullName>
        <ecNumber evidence="13">1.97.1.-</ecNumber>
    </recommendedName>
</protein>
<dbReference type="GO" id="GO:0004748">
    <property type="term" value="F:ribonucleoside-diphosphate reductase activity, thioredoxin disulfide as acceptor"/>
    <property type="evidence" value="ECO:0007669"/>
    <property type="project" value="TreeGrafter"/>
</dbReference>
<keyword evidence="11" id="KW-0411">Iron-sulfur</keyword>
<evidence type="ECO:0000256" key="6">
    <source>
        <dbReference type="ARBA" id="ARBA00022485"/>
    </source>
</evidence>
<dbReference type="PANTHER" id="PTHR30352:SF2">
    <property type="entry name" value="ANAEROBIC RIBONUCLEOSIDE-TRIPHOSPHATE REDUCTASE-ACTIVATING PROTEIN"/>
    <property type="match status" value="1"/>
</dbReference>
<evidence type="ECO:0000256" key="13">
    <source>
        <dbReference type="PIRNR" id="PIRNR000368"/>
    </source>
</evidence>
<evidence type="ECO:0000256" key="11">
    <source>
        <dbReference type="ARBA" id="ARBA00023014"/>
    </source>
</evidence>
<keyword evidence="9 13" id="KW-0560">Oxidoreductase</keyword>
<comment type="catalytic activity">
    <reaction evidence="12">
        <text>glycyl-[protein] + reduced [flavodoxin] + S-adenosyl-L-methionine = glycin-2-yl radical-[protein] + semiquinone [flavodoxin] + 5'-deoxyadenosine + L-methionine + H(+)</text>
        <dbReference type="Rhea" id="RHEA:61976"/>
        <dbReference type="Rhea" id="RHEA-COMP:10622"/>
        <dbReference type="Rhea" id="RHEA-COMP:14480"/>
        <dbReference type="Rhea" id="RHEA-COMP:15993"/>
        <dbReference type="Rhea" id="RHEA-COMP:15994"/>
        <dbReference type="ChEBI" id="CHEBI:15378"/>
        <dbReference type="ChEBI" id="CHEBI:17319"/>
        <dbReference type="ChEBI" id="CHEBI:29947"/>
        <dbReference type="ChEBI" id="CHEBI:32722"/>
        <dbReference type="ChEBI" id="CHEBI:57618"/>
        <dbReference type="ChEBI" id="CHEBI:57844"/>
        <dbReference type="ChEBI" id="CHEBI:59789"/>
        <dbReference type="ChEBI" id="CHEBI:140311"/>
    </reaction>
</comment>
<dbReference type="InterPro" id="IPR012837">
    <property type="entry name" value="NrdG"/>
</dbReference>
<evidence type="ECO:0000256" key="12">
    <source>
        <dbReference type="ARBA" id="ARBA00047365"/>
    </source>
</evidence>
<dbReference type="SFLD" id="SFLDG01063">
    <property type="entry name" value="activating_enzymes__group_1"/>
    <property type="match status" value="1"/>
</dbReference>
<dbReference type="GO" id="GO:0046872">
    <property type="term" value="F:metal ion binding"/>
    <property type="evidence" value="ECO:0007669"/>
    <property type="project" value="UniProtKB-KW"/>
</dbReference>
<accession>A0A212KZJ4</accession>
<keyword evidence="6" id="KW-0004">4Fe-4S</keyword>
<gene>
    <name evidence="15" type="ORF">KL86DES1_10481</name>
</gene>
<dbReference type="EC" id="1.97.1.-" evidence="13"/>
<comment type="cofactor">
    <cofactor evidence="1">
        <name>[4Fe-4S] cluster</name>
        <dbReference type="ChEBI" id="CHEBI:49883"/>
    </cofactor>
</comment>
<evidence type="ECO:0000256" key="3">
    <source>
        <dbReference type="ARBA" id="ARBA00009777"/>
    </source>
</evidence>
<dbReference type="PROSITE" id="PS01087">
    <property type="entry name" value="RADICAL_ACTIVATING"/>
    <property type="match status" value="1"/>
</dbReference>
<dbReference type="Gene3D" id="3.20.20.70">
    <property type="entry name" value="Aldolase class I"/>
    <property type="match status" value="1"/>
</dbReference>
<dbReference type="PROSITE" id="PS51918">
    <property type="entry name" value="RADICAL_SAM"/>
    <property type="match status" value="1"/>
</dbReference>
<dbReference type="InterPro" id="IPR007197">
    <property type="entry name" value="rSAM"/>
</dbReference>
<evidence type="ECO:0000256" key="10">
    <source>
        <dbReference type="ARBA" id="ARBA00023004"/>
    </source>
</evidence>
<dbReference type="InterPro" id="IPR058240">
    <property type="entry name" value="rSAM_sf"/>
</dbReference>
<evidence type="ECO:0000256" key="4">
    <source>
        <dbReference type="ARBA" id="ARBA00011245"/>
    </source>
</evidence>
<dbReference type="GO" id="GO:0043365">
    <property type="term" value="F:[formate-C-acetyltransferase]-activating enzyme activity"/>
    <property type="evidence" value="ECO:0007669"/>
    <property type="project" value="InterPro"/>
</dbReference>
<dbReference type="Pfam" id="PF13353">
    <property type="entry name" value="Fer4_12"/>
    <property type="match status" value="1"/>
</dbReference>
<dbReference type="SFLD" id="SFLDF00299">
    <property type="entry name" value="anaerobic_ribonucleoside-triph"/>
    <property type="match status" value="1"/>
</dbReference>
<keyword evidence="10" id="KW-0408">Iron</keyword>
<dbReference type="CDD" id="cd01335">
    <property type="entry name" value="Radical_SAM"/>
    <property type="match status" value="1"/>
</dbReference>
<evidence type="ECO:0000256" key="1">
    <source>
        <dbReference type="ARBA" id="ARBA00001966"/>
    </source>
</evidence>
<dbReference type="RefSeq" id="WP_232088214.1">
    <property type="nucleotide sequence ID" value="NZ_LT608333.1"/>
</dbReference>
<dbReference type="SUPFAM" id="SSF102114">
    <property type="entry name" value="Radical SAM enzymes"/>
    <property type="match status" value="1"/>
</dbReference>
<evidence type="ECO:0000259" key="14">
    <source>
        <dbReference type="PROSITE" id="PS51918"/>
    </source>
</evidence>
<evidence type="ECO:0000256" key="5">
    <source>
        <dbReference type="ARBA" id="ARBA00014281"/>
    </source>
</evidence>
<organism evidence="15">
    <name type="scientific">uncultured Desulfovibrio sp</name>
    <dbReference type="NCBI Taxonomy" id="167968"/>
    <lineage>
        <taxon>Bacteria</taxon>
        <taxon>Pseudomonadati</taxon>
        <taxon>Thermodesulfobacteriota</taxon>
        <taxon>Desulfovibrionia</taxon>
        <taxon>Desulfovibrionales</taxon>
        <taxon>Desulfovibrionaceae</taxon>
        <taxon>Desulfovibrio</taxon>
        <taxon>environmental samples</taxon>
    </lineage>
</organism>
<keyword evidence="8" id="KW-0479">Metal-binding</keyword>
<dbReference type="GO" id="GO:0051539">
    <property type="term" value="F:4 iron, 4 sulfur cluster binding"/>
    <property type="evidence" value="ECO:0007669"/>
    <property type="project" value="UniProtKB-KW"/>
</dbReference>
<proteinExistence type="inferred from homology"/>
<keyword evidence="7" id="KW-0949">S-adenosyl-L-methionine</keyword>